<feature type="region of interest" description="Disordered" evidence="1">
    <location>
        <begin position="37"/>
        <end position="105"/>
    </location>
</feature>
<evidence type="ECO:0000313" key="2">
    <source>
        <dbReference type="EMBL" id="HIQ72765.1"/>
    </source>
</evidence>
<reference evidence="2" key="2">
    <citation type="journal article" date="2021" name="PeerJ">
        <title>Extensive microbial diversity within the chicken gut microbiome revealed by metagenomics and culture.</title>
        <authorList>
            <person name="Gilroy R."/>
            <person name="Ravi A."/>
            <person name="Getino M."/>
            <person name="Pursley I."/>
            <person name="Horton D.L."/>
            <person name="Alikhan N.F."/>
            <person name="Baker D."/>
            <person name="Gharbi K."/>
            <person name="Hall N."/>
            <person name="Watson M."/>
            <person name="Adriaenssens E.M."/>
            <person name="Foster-Nyarko E."/>
            <person name="Jarju S."/>
            <person name="Secka A."/>
            <person name="Antonio M."/>
            <person name="Oren A."/>
            <person name="Chaudhuri R.R."/>
            <person name="La Ragione R."/>
            <person name="Hildebrand F."/>
            <person name="Pallen M.J."/>
        </authorList>
    </citation>
    <scope>NUCLEOTIDE SEQUENCE</scope>
    <source>
        <strain evidence="2">ChiSxjej2B14-6234</strain>
    </source>
</reference>
<reference evidence="2" key="1">
    <citation type="submission" date="2020-10" db="EMBL/GenBank/DDBJ databases">
        <authorList>
            <person name="Gilroy R."/>
        </authorList>
    </citation>
    <scope>NUCLEOTIDE SEQUENCE</scope>
    <source>
        <strain evidence="2">ChiSxjej2B14-6234</strain>
    </source>
</reference>
<gene>
    <name evidence="2" type="ORF">IAB73_11220</name>
</gene>
<organism evidence="2 3">
    <name type="scientific">Candidatus Onthenecus intestinigallinarum</name>
    <dbReference type="NCBI Taxonomy" id="2840875"/>
    <lineage>
        <taxon>Bacteria</taxon>
        <taxon>Bacillati</taxon>
        <taxon>Bacillota</taxon>
        <taxon>Clostridia</taxon>
        <taxon>Eubacteriales</taxon>
        <taxon>Candidatus Onthenecus</taxon>
    </lineage>
</organism>
<dbReference type="EMBL" id="DVFJ01000038">
    <property type="protein sequence ID" value="HIQ72765.1"/>
    <property type="molecule type" value="Genomic_DNA"/>
</dbReference>
<evidence type="ECO:0000313" key="3">
    <source>
        <dbReference type="Proteomes" id="UP000886887"/>
    </source>
</evidence>
<dbReference type="AlphaFoldDB" id="A0A9D0ZDT1"/>
<name>A0A9D0ZDT1_9FIRM</name>
<evidence type="ECO:0000256" key="1">
    <source>
        <dbReference type="SAM" id="MobiDB-lite"/>
    </source>
</evidence>
<protein>
    <submittedName>
        <fullName evidence="2">Uncharacterized protein</fullName>
    </submittedName>
</protein>
<feature type="compositionally biased region" description="Basic and acidic residues" evidence="1">
    <location>
        <begin position="78"/>
        <end position="87"/>
    </location>
</feature>
<feature type="compositionally biased region" description="Low complexity" evidence="1">
    <location>
        <begin position="58"/>
        <end position="73"/>
    </location>
</feature>
<dbReference type="Proteomes" id="UP000886887">
    <property type="component" value="Unassembled WGS sequence"/>
</dbReference>
<comment type="caution">
    <text evidence="2">The sequence shown here is derived from an EMBL/GenBank/DDBJ whole genome shotgun (WGS) entry which is preliminary data.</text>
</comment>
<accession>A0A9D0ZDT1</accession>
<proteinExistence type="predicted"/>
<sequence length="105" mass="11825">MNQSTPFDLLQGATMPYAMLPETQRFDRWREIQAVTTSMPPVHTAPLDPPIDREPVAQEEPAPVQEPAAQPRPMAQRTRRDAYDGILRRHAQAARQAVFTPVTPP</sequence>